<name>A0A8S5MNI7_9CAUD</name>
<dbReference type="EMBL" id="BK014947">
    <property type="protein sequence ID" value="DAD83941.1"/>
    <property type="molecule type" value="Genomic_DNA"/>
</dbReference>
<protein>
    <submittedName>
        <fullName evidence="1">Uncharacterized protein</fullName>
    </submittedName>
</protein>
<reference evidence="1" key="1">
    <citation type="journal article" date="2021" name="Proc. Natl. Acad. Sci. U.S.A.">
        <title>A Catalog of Tens of Thousands of Viruses from Human Metagenomes Reveals Hidden Associations with Chronic Diseases.</title>
        <authorList>
            <person name="Tisza M.J."/>
            <person name="Buck C.B."/>
        </authorList>
    </citation>
    <scope>NUCLEOTIDE SEQUENCE</scope>
    <source>
        <strain evidence="1">CtZZK17</strain>
    </source>
</reference>
<accession>A0A8S5MNI7</accession>
<proteinExistence type="predicted"/>
<sequence length="36" mass="3943">MSEAIDVITEETEVSTTEMATVLDVSVRQTIGDMKI</sequence>
<evidence type="ECO:0000313" key="1">
    <source>
        <dbReference type="EMBL" id="DAD83941.1"/>
    </source>
</evidence>
<organism evidence="1">
    <name type="scientific">Siphoviridae sp. ctZZK17</name>
    <dbReference type="NCBI Taxonomy" id="2826384"/>
    <lineage>
        <taxon>Viruses</taxon>
        <taxon>Duplodnaviria</taxon>
        <taxon>Heunggongvirae</taxon>
        <taxon>Uroviricota</taxon>
        <taxon>Caudoviricetes</taxon>
    </lineage>
</organism>